<reference evidence="4" key="2">
    <citation type="journal article" date="2023" name="Int. J. Syst. Evol. Microbiol.">
        <title>Streptomyces marispadix sp. nov., isolated from marine beach sediment of the Northern Coast of Portugal.</title>
        <authorList>
            <person name="dos Santos J.D.N."/>
            <person name="Vitorino I.R."/>
            <person name="Kallscheuer N."/>
            <person name="Srivastava A."/>
            <person name="Krautwurst S."/>
            <person name="Marz M."/>
            <person name="Jogler C."/>
            <person name="Lobo Da Cunha A."/>
            <person name="Catita J."/>
            <person name="Goncalves H."/>
            <person name="Gonzalez I."/>
            <person name="Reyes F."/>
            <person name="Lage O.M."/>
        </authorList>
    </citation>
    <scope>NUCLEOTIDE SEQUENCE</scope>
    <source>
        <strain evidence="4">M600PL45_2</strain>
    </source>
</reference>
<dbReference type="EMBL" id="JAKWJU010000002">
    <property type="protein sequence ID" value="MCH6162748.1"/>
    <property type="molecule type" value="Genomic_DNA"/>
</dbReference>
<keyword evidence="2" id="KW-0732">Signal</keyword>
<organism evidence="4 5">
    <name type="scientific">Streptomyces marispadix</name>
    <dbReference type="NCBI Taxonomy" id="2922868"/>
    <lineage>
        <taxon>Bacteria</taxon>
        <taxon>Bacillati</taxon>
        <taxon>Actinomycetota</taxon>
        <taxon>Actinomycetes</taxon>
        <taxon>Kitasatosporales</taxon>
        <taxon>Streptomycetaceae</taxon>
        <taxon>Streptomyces</taxon>
    </lineage>
</organism>
<feature type="signal peptide" evidence="2">
    <location>
        <begin position="1"/>
        <end position="33"/>
    </location>
</feature>
<evidence type="ECO:0000313" key="4">
    <source>
        <dbReference type="EMBL" id="MCH6162748.1"/>
    </source>
</evidence>
<feature type="region of interest" description="Disordered" evidence="1">
    <location>
        <begin position="33"/>
        <end position="143"/>
    </location>
</feature>
<evidence type="ECO:0000256" key="2">
    <source>
        <dbReference type="SAM" id="SignalP"/>
    </source>
</evidence>
<reference evidence="4" key="1">
    <citation type="submission" date="2022-03" db="EMBL/GenBank/DDBJ databases">
        <authorList>
            <person name="Santos J.D.N."/>
            <person name="Kallscheuer N."/>
            <person name="Jogler C."/>
            <person name="Lage O.M."/>
        </authorList>
    </citation>
    <scope>NUCLEOTIDE SEQUENCE</scope>
    <source>
        <strain evidence="4">M600PL45_2</strain>
    </source>
</reference>
<dbReference type="Proteomes" id="UP001166784">
    <property type="component" value="Unassembled WGS sequence"/>
</dbReference>
<feature type="chain" id="PRO_5046112827" evidence="2">
    <location>
        <begin position="34"/>
        <end position="252"/>
    </location>
</feature>
<sequence>MRISAVNRLTRTQKSAAVGLAAAAGVAALTAGAAPGGHSDAHTGQGPAKPVAGHSVDVSGHPSAKAAKAATGAGDHATDNTRSHSPAKPLVKGEKTKQISAAKPADEAGRAEKAEKAKQTAKAEEARGEKADRSGRSTLSAERATKADNLDGWIKQARSIMKEEGIPGSYHGIKKNIIRESGGDPNAMNDWDVNAKKGTPSKGLLQTIQPTFDQYHVKGTKHEVTDPVANIVAACNYAADKYGSMDNVNSAY</sequence>
<dbReference type="SUPFAM" id="SSF53955">
    <property type="entry name" value="Lysozyme-like"/>
    <property type="match status" value="1"/>
</dbReference>
<evidence type="ECO:0000259" key="3">
    <source>
        <dbReference type="Pfam" id="PF01464"/>
    </source>
</evidence>
<protein>
    <submittedName>
        <fullName evidence="4">Transglycosylase SLT domain-containing protein</fullName>
    </submittedName>
</protein>
<dbReference type="InterPro" id="IPR008258">
    <property type="entry name" value="Transglycosylase_SLT_dom_1"/>
</dbReference>
<feature type="domain" description="Transglycosylase SLT" evidence="3">
    <location>
        <begin position="177"/>
        <end position="249"/>
    </location>
</feature>
<dbReference type="Gene3D" id="1.10.530.10">
    <property type="match status" value="1"/>
</dbReference>
<proteinExistence type="predicted"/>
<evidence type="ECO:0000313" key="5">
    <source>
        <dbReference type="Proteomes" id="UP001166784"/>
    </source>
</evidence>
<name>A0ABS9T2R0_9ACTN</name>
<gene>
    <name evidence="4" type="ORF">MMA15_20845</name>
</gene>
<comment type="caution">
    <text evidence="4">The sequence shown here is derived from an EMBL/GenBank/DDBJ whole genome shotgun (WGS) entry which is preliminary data.</text>
</comment>
<keyword evidence="5" id="KW-1185">Reference proteome</keyword>
<evidence type="ECO:0000256" key="1">
    <source>
        <dbReference type="SAM" id="MobiDB-lite"/>
    </source>
</evidence>
<feature type="compositionally biased region" description="Low complexity" evidence="1">
    <location>
        <begin position="64"/>
        <end position="75"/>
    </location>
</feature>
<dbReference type="InterPro" id="IPR023346">
    <property type="entry name" value="Lysozyme-like_dom_sf"/>
</dbReference>
<accession>A0ABS9T2R0</accession>
<dbReference type="Pfam" id="PF01464">
    <property type="entry name" value="SLT"/>
    <property type="match status" value="1"/>
</dbReference>
<feature type="compositionally biased region" description="Basic and acidic residues" evidence="1">
    <location>
        <begin position="104"/>
        <end position="135"/>
    </location>
</feature>
<dbReference type="RefSeq" id="WP_241061655.1">
    <property type="nucleotide sequence ID" value="NZ_JAKWJU010000002.1"/>
</dbReference>